<dbReference type="KEGG" id="dfa:DFA_11038"/>
<reference evidence="9" key="1">
    <citation type="journal article" date="2011" name="Genome Res.">
        <title>Phylogeny-wide analysis of social amoeba genomes highlights ancient origins for complex intercellular communication.</title>
        <authorList>
            <person name="Heidel A.J."/>
            <person name="Lawal H.M."/>
            <person name="Felder M."/>
            <person name="Schilde C."/>
            <person name="Helps N.R."/>
            <person name="Tunggal B."/>
            <person name="Rivero F."/>
            <person name="John U."/>
            <person name="Schleicher M."/>
            <person name="Eichinger L."/>
            <person name="Platzer M."/>
            <person name="Noegel A.A."/>
            <person name="Schaap P."/>
            <person name="Gloeckner G."/>
        </authorList>
    </citation>
    <scope>NUCLEOTIDE SEQUENCE [LARGE SCALE GENOMIC DNA]</scope>
    <source>
        <strain evidence="9">SH3</strain>
    </source>
</reference>
<evidence type="ECO:0000256" key="3">
    <source>
        <dbReference type="ARBA" id="ARBA00023159"/>
    </source>
</evidence>
<dbReference type="SUPFAM" id="SSF140718">
    <property type="entry name" value="Mediator hinge subcomplex-like"/>
    <property type="match status" value="1"/>
</dbReference>
<dbReference type="EMBL" id="GL883029">
    <property type="protein sequence ID" value="EGG13277.1"/>
    <property type="molecule type" value="Genomic_DNA"/>
</dbReference>
<protein>
    <recommendedName>
        <fullName evidence="6">Mediator of RNA polymerase II transcription subunit 21</fullName>
    </recommendedName>
</protein>
<evidence type="ECO:0000256" key="1">
    <source>
        <dbReference type="ARBA" id="ARBA00004123"/>
    </source>
</evidence>
<dbReference type="PANTHER" id="PTHR13381:SF0">
    <property type="entry name" value="MEDIATOR OF RNA POLYMERASE II TRANSCRIPTION SUBUNIT 21"/>
    <property type="match status" value="1"/>
</dbReference>
<feature type="region of interest" description="Disordered" evidence="7">
    <location>
        <begin position="108"/>
        <end position="136"/>
    </location>
</feature>
<dbReference type="GO" id="GO:0006357">
    <property type="term" value="P:regulation of transcription by RNA polymerase II"/>
    <property type="evidence" value="ECO:0007669"/>
    <property type="project" value="TreeGrafter"/>
</dbReference>
<evidence type="ECO:0000256" key="2">
    <source>
        <dbReference type="ARBA" id="ARBA00023015"/>
    </source>
</evidence>
<dbReference type="GO" id="GO:0003712">
    <property type="term" value="F:transcription coregulator activity"/>
    <property type="evidence" value="ECO:0007669"/>
    <property type="project" value="TreeGrafter"/>
</dbReference>
<keyword evidence="9" id="KW-1185">Reference proteome</keyword>
<dbReference type="OMA" id="YVFGTCI"/>
<keyword evidence="2 6" id="KW-0805">Transcription regulation</keyword>
<dbReference type="Pfam" id="PF11221">
    <property type="entry name" value="Med21"/>
    <property type="match status" value="1"/>
</dbReference>
<gene>
    <name evidence="8" type="primary">med21</name>
    <name evidence="8" type="ORF">DFA_11038</name>
</gene>
<keyword evidence="4 6" id="KW-0804">Transcription</keyword>
<dbReference type="OrthoDB" id="526653at2759"/>
<evidence type="ECO:0000313" key="8">
    <source>
        <dbReference type="EMBL" id="EGG13277.1"/>
    </source>
</evidence>
<comment type="similarity">
    <text evidence="6">Belongs to the Mediator complex subunit 21 family.</text>
</comment>
<dbReference type="RefSeq" id="XP_004349976.1">
    <property type="nucleotide sequence ID" value="XM_004349926.1"/>
</dbReference>
<comment type="function">
    <text evidence="6">Component of the Mediator complex, a coactivator involved in the regulated transcription of nearly all RNA polymerase II-dependent genes. Mediator functions as a bridge to convey information from gene-specific regulatory proteins to the basal RNA polymerase II transcription machinery. Mediator is recruited to promoters by direct interactions with regulatory proteins and serves as a scaffold for the assembly of a functional preinitiation complex with RNA polymerase II and the general transcription factors.</text>
</comment>
<feature type="compositionally biased region" description="Polar residues" evidence="7">
    <location>
        <begin position="123"/>
        <end position="136"/>
    </location>
</feature>
<dbReference type="GeneID" id="14866168"/>
<dbReference type="InterPro" id="IPR037212">
    <property type="entry name" value="Med7/Med21-like"/>
</dbReference>
<evidence type="ECO:0000256" key="4">
    <source>
        <dbReference type="ARBA" id="ARBA00023163"/>
    </source>
</evidence>
<evidence type="ECO:0000313" key="9">
    <source>
        <dbReference type="Proteomes" id="UP000007797"/>
    </source>
</evidence>
<dbReference type="STRING" id="1054147.F4QEG4"/>
<evidence type="ECO:0000256" key="5">
    <source>
        <dbReference type="ARBA" id="ARBA00023242"/>
    </source>
</evidence>
<accession>F4QEG4</accession>
<sequence length="136" mass="15620">MDLLTQLQDKLDHLFLVFGTCIGVLQRDAPPSSFSEVMNNQPPQLTQEQLTNADNWNSQTKHMALQVIETTKLIESIIESLPGFQRTENEQYQRLKALNHESKLLQQQLQDKENENDLFVDQSPKQVNPLTTNQST</sequence>
<dbReference type="Gene3D" id="6.10.280.10">
    <property type="entry name" value="Mediator complex, subunit Med21"/>
    <property type="match status" value="1"/>
</dbReference>
<keyword evidence="5 6" id="KW-0539">Nucleus</keyword>
<comment type="subunit">
    <text evidence="6">Component of the Mediator complex.</text>
</comment>
<dbReference type="PANTHER" id="PTHR13381">
    <property type="entry name" value="RNA POLYMERASE II HOLOENZYME COMPONENT SRB7"/>
    <property type="match status" value="1"/>
</dbReference>
<organism evidence="8 9">
    <name type="scientific">Cavenderia fasciculata</name>
    <name type="common">Slime mold</name>
    <name type="synonym">Dictyostelium fasciculatum</name>
    <dbReference type="NCBI Taxonomy" id="261658"/>
    <lineage>
        <taxon>Eukaryota</taxon>
        <taxon>Amoebozoa</taxon>
        <taxon>Evosea</taxon>
        <taxon>Eumycetozoa</taxon>
        <taxon>Dictyostelia</taxon>
        <taxon>Acytosteliales</taxon>
        <taxon>Cavenderiaceae</taxon>
        <taxon>Cavenderia</taxon>
    </lineage>
</organism>
<proteinExistence type="inferred from homology"/>
<dbReference type="Proteomes" id="UP000007797">
    <property type="component" value="Unassembled WGS sequence"/>
</dbReference>
<keyword evidence="3 6" id="KW-0010">Activator</keyword>
<comment type="subcellular location">
    <subcellularLocation>
        <location evidence="1 6">Nucleus</location>
    </subcellularLocation>
</comment>
<dbReference type="InterPro" id="IPR021384">
    <property type="entry name" value="Mediator_Med21"/>
</dbReference>
<dbReference type="GO" id="GO:0016592">
    <property type="term" value="C:mediator complex"/>
    <property type="evidence" value="ECO:0007669"/>
    <property type="project" value="UniProtKB-UniRule"/>
</dbReference>
<evidence type="ECO:0000256" key="7">
    <source>
        <dbReference type="SAM" id="MobiDB-lite"/>
    </source>
</evidence>
<name>F4QEG4_CACFS</name>
<dbReference type="AlphaFoldDB" id="F4QEG4"/>
<evidence type="ECO:0000256" key="6">
    <source>
        <dbReference type="RuleBase" id="RU366036"/>
    </source>
</evidence>